<evidence type="ECO:0000259" key="1">
    <source>
        <dbReference type="PROSITE" id="PS50181"/>
    </source>
</evidence>
<name>A0A7U2FF33_PHANO</name>
<dbReference type="AlphaFoldDB" id="A0A7U2FF33"/>
<evidence type="ECO:0000313" key="2">
    <source>
        <dbReference type="EMBL" id="QRD04082.1"/>
    </source>
</evidence>
<sequence length="268" mass="30306">MVPASISLVNLPLELIYDISDFLPPDAVLALKLTHRNFNSILPLDSKLNKTPLSDCARLATRTYLSKPSPEPSHLRCILCKTVYPVNLFKSSSSPACIPTSFTEDVQQTDVVELPQRLCSWHVSRLAQVVHTGPGGRNQWTSHMEDMCMHCGAIQAWTKCDCRCDSCPIRPVRTYTRYLNNPIECRRFLFWKDRMRLDGQNVQDGVHGQLMVRETCWNPRIPTQNTVINVPVRFEGCSQPVMKDHIICSAMSRPQNVVGALLGPPRHL</sequence>
<accession>A0A7U2FF33</accession>
<keyword evidence="3" id="KW-1185">Reference proteome</keyword>
<protein>
    <recommendedName>
        <fullName evidence="1">F-box domain-containing protein</fullName>
    </recommendedName>
</protein>
<dbReference type="EMBL" id="CP069038">
    <property type="protein sequence ID" value="QRD04082.1"/>
    <property type="molecule type" value="Genomic_DNA"/>
</dbReference>
<feature type="domain" description="F-box" evidence="1">
    <location>
        <begin position="5"/>
        <end position="51"/>
    </location>
</feature>
<proteinExistence type="predicted"/>
<reference evidence="3" key="1">
    <citation type="journal article" date="2021" name="BMC Genomics">
        <title>Chromosome-level genome assembly and manually-curated proteome of model necrotroph Parastagonospora nodorum Sn15 reveals a genome-wide trove of candidate effector homologs, and redundancy of virulence-related functions within an accessory chromosome.</title>
        <authorList>
            <person name="Bertazzoni S."/>
            <person name="Jones D.A.B."/>
            <person name="Phan H.T."/>
            <person name="Tan K.-C."/>
            <person name="Hane J.K."/>
        </authorList>
    </citation>
    <scope>NUCLEOTIDE SEQUENCE [LARGE SCALE GENOMIC DNA]</scope>
    <source>
        <strain evidence="3">SN15 / ATCC MYA-4574 / FGSC 10173)</strain>
    </source>
</reference>
<dbReference type="InterPro" id="IPR001810">
    <property type="entry name" value="F-box_dom"/>
</dbReference>
<dbReference type="Proteomes" id="UP000663193">
    <property type="component" value="Chromosome 16"/>
</dbReference>
<organism evidence="2 3">
    <name type="scientific">Phaeosphaeria nodorum (strain SN15 / ATCC MYA-4574 / FGSC 10173)</name>
    <name type="common">Glume blotch fungus</name>
    <name type="synonym">Parastagonospora nodorum</name>
    <dbReference type="NCBI Taxonomy" id="321614"/>
    <lineage>
        <taxon>Eukaryota</taxon>
        <taxon>Fungi</taxon>
        <taxon>Dikarya</taxon>
        <taxon>Ascomycota</taxon>
        <taxon>Pezizomycotina</taxon>
        <taxon>Dothideomycetes</taxon>
        <taxon>Pleosporomycetidae</taxon>
        <taxon>Pleosporales</taxon>
        <taxon>Pleosporineae</taxon>
        <taxon>Phaeosphaeriaceae</taxon>
        <taxon>Parastagonospora</taxon>
    </lineage>
</organism>
<dbReference type="PROSITE" id="PS50181">
    <property type="entry name" value="FBOX"/>
    <property type="match status" value="1"/>
</dbReference>
<dbReference type="OrthoDB" id="3939900at2759"/>
<gene>
    <name evidence="2" type="ORF">JI435_128200</name>
</gene>
<evidence type="ECO:0000313" key="3">
    <source>
        <dbReference type="Proteomes" id="UP000663193"/>
    </source>
</evidence>
<dbReference type="VEuPathDB" id="FungiDB:JI435_128200"/>